<evidence type="ECO:0000313" key="2">
    <source>
        <dbReference type="Proteomes" id="UP000623250"/>
    </source>
</evidence>
<dbReference type="Proteomes" id="UP000623250">
    <property type="component" value="Unassembled WGS sequence"/>
</dbReference>
<dbReference type="RefSeq" id="WP_037234548.1">
    <property type="nucleotide sequence ID" value="NZ_JAEMUK010000015.1"/>
</dbReference>
<proteinExistence type="predicted"/>
<name>A0A8I1KK27_9HYPH</name>
<evidence type="ECO:0000313" key="1">
    <source>
        <dbReference type="EMBL" id="MBJ7543564.1"/>
    </source>
</evidence>
<organism evidence="1 2">
    <name type="scientific">Rhodomicrobium udaipurense</name>
    <dbReference type="NCBI Taxonomy" id="1202716"/>
    <lineage>
        <taxon>Bacteria</taxon>
        <taxon>Pseudomonadati</taxon>
        <taxon>Pseudomonadota</taxon>
        <taxon>Alphaproteobacteria</taxon>
        <taxon>Hyphomicrobiales</taxon>
        <taxon>Hyphomicrobiaceae</taxon>
        <taxon>Rhodomicrobium</taxon>
    </lineage>
</organism>
<comment type="caution">
    <text evidence="1">The sequence shown here is derived from an EMBL/GenBank/DDBJ whole genome shotgun (WGS) entry which is preliminary data.</text>
</comment>
<protein>
    <submittedName>
        <fullName evidence="1">Uncharacterized protein</fullName>
    </submittedName>
</protein>
<dbReference type="AlphaFoldDB" id="A0A8I1KK27"/>
<accession>A0A8I1KK27</accession>
<sequence>MQVSDVWLSESYDIEEDFDHRTMYCEADITDMTGWNAQIIAAEIKDKKFPAPLNKNTRAPIWSQVEVDIYYASMIAQCPTDEEAEKIVRYRDLYDEAYREALSIEKQSPTLSADAFRRHAHALADQAVDKIKKSGASEEEVEEAWQQHYEEALSESKQEHDAFLEMSAHWKARQAIRWLE</sequence>
<dbReference type="EMBL" id="JAEMUK010000015">
    <property type="protein sequence ID" value="MBJ7543564.1"/>
    <property type="molecule type" value="Genomic_DNA"/>
</dbReference>
<keyword evidence="2" id="KW-1185">Reference proteome</keyword>
<reference evidence="1 2" key="1">
    <citation type="submission" date="2020-12" db="EMBL/GenBank/DDBJ databases">
        <title>Revised draft genomes of Rhodomicrobium vannielii ATCC 17100 and Rhodomicrobium udaipurense JA643.</title>
        <authorList>
            <person name="Conners E.M."/>
            <person name="Davenport E.J."/>
            <person name="Bose A."/>
        </authorList>
    </citation>
    <scope>NUCLEOTIDE SEQUENCE [LARGE SCALE GENOMIC DNA]</scope>
    <source>
        <strain evidence="1 2">JA643</strain>
    </source>
</reference>
<gene>
    <name evidence="1" type="ORF">JDN41_08335</name>
</gene>